<feature type="transmembrane region" description="Helical" evidence="6">
    <location>
        <begin position="239"/>
        <end position="258"/>
    </location>
</feature>
<evidence type="ECO:0000313" key="8">
    <source>
        <dbReference type="Proteomes" id="UP000199159"/>
    </source>
</evidence>
<dbReference type="PANTHER" id="PTHR13353">
    <property type="entry name" value="TRANSMEMBRANE PROTEIN 19"/>
    <property type="match status" value="1"/>
</dbReference>
<dbReference type="RefSeq" id="WP_090855203.1">
    <property type="nucleotide sequence ID" value="NZ_FNJU01000006.1"/>
</dbReference>
<reference evidence="8" key="1">
    <citation type="submission" date="2016-10" db="EMBL/GenBank/DDBJ databases">
        <authorList>
            <person name="Varghese N."/>
            <person name="Submissions S."/>
        </authorList>
    </citation>
    <scope>NUCLEOTIDE SEQUENCE [LARGE SCALE GENOMIC DNA]</scope>
    <source>
        <strain evidence="8">IBRC-M10078</strain>
    </source>
</reference>
<organism evidence="7 8">
    <name type="scientific">Litchfieldia salsa</name>
    <dbReference type="NCBI Taxonomy" id="930152"/>
    <lineage>
        <taxon>Bacteria</taxon>
        <taxon>Bacillati</taxon>
        <taxon>Bacillota</taxon>
        <taxon>Bacilli</taxon>
        <taxon>Bacillales</taxon>
        <taxon>Bacillaceae</taxon>
        <taxon>Litchfieldia</taxon>
    </lineage>
</organism>
<evidence type="ECO:0000313" key="7">
    <source>
        <dbReference type="EMBL" id="SDP75929.1"/>
    </source>
</evidence>
<feature type="transmembrane region" description="Helical" evidence="6">
    <location>
        <begin position="21"/>
        <end position="38"/>
    </location>
</feature>
<dbReference type="InterPro" id="IPR002794">
    <property type="entry name" value="DUF92_TMEM19"/>
</dbReference>
<dbReference type="EMBL" id="FNJU01000006">
    <property type="protein sequence ID" value="SDP75929.1"/>
    <property type="molecule type" value="Genomic_DNA"/>
</dbReference>
<dbReference type="AlphaFoldDB" id="A0A1H0VBJ3"/>
<keyword evidence="4 6" id="KW-1133">Transmembrane helix</keyword>
<dbReference type="Pfam" id="PF01940">
    <property type="entry name" value="DUF92"/>
    <property type="match status" value="1"/>
</dbReference>
<keyword evidence="5 6" id="KW-0472">Membrane</keyword>
<keyword evidence="3 6" id="KW-0812">Transmembrane</keyword>
<comment type="similarity">
    <text evidence="2">Belongs to the TMEM19 family.</text>
</comment>
<protein>
    <submittedName>
        <fullName evidence="7">TIGR00297 family protein</fullName>
    </submittedName>
</protein>
<dbReference type="PANTHER" id="PTHR13353:SF5">
    <property type="entry name" value="TRANSMEMBRANE PROTEIN 19"/>
    <property type="match status" value="1"/>
</dbReference>
<name>A0A1H0VBJ3_9BACI</name>
<dbReference type="GO" id="GO:0016020">
    <property type="term" value="C:membrane"/>
    <property type="evidence" value="ECO:0007669"/>
    <property type="project" value="UniProtKB-SubCell"/>
</dbReference>
<accession>A0A1H0VBJ3</accession>
<dbReference type="OrthoDB" id="9808500at2"/>
<evidence type="ECO:0000256" key="1">
    <source>
        <dbReference type="ARBA" id="ARBA00004141"/>
    </source>
</evidence>
<dbReference type="STRING" id="930152.SAMN05216565_106173"/>
<feature type="transmembrane region" description="Helical" evidence="6">
    <location>
        <begin position="150"/>
        <end position="174"/>
    </location>
</feature>
<keyword evidence="8" id="KW-1185">Reference proteome</keyword>
<dbReference type="Proteomes" id="UP000199159">
    <property type="component" value="Unassembled WGS sequence"/>
</dbReference>
<evidence type="ECO:0000256" key="6">
    <source>
        <dbReference type="SAM" id="Phobius"/>
    </source>
</evidence>
<proteinExistence type="inferred from homology"/>
<sequence>MVIQIIVIFIVAYGGYRVKSLTFTGAVATVGIGSAVALGFGYKGLGLLGVFFLTSSLWSKYKREQKSSLQQMVQKGDQRDYVQVLANGSVPAIASILYAWSGGDVYLIVFISAICAANADTWASEIGSLSKKQPILVSSLRRVKAGTSGAVSLLGTIAALLGSMVISLVSLILWEELSLSLIFILIGIGFLGNLFDTLLGALFQVNYICSICGMQTEKTYHCQIKTDYHKGIRFCNNDFINFLSILLASIIGGILFYIG</sequence>
<evidence type="ECO:0000256" key="2">
    <source>
        <dbReference type="ARBA" id="ARBA00009012"/>
    </source>
</evidence>
<evidence type="ECO:0000256" key="4">
    <source>
        <dbReference type="ARBA" id="ARBA00022989"/>
    </source>
</evidence>
<evidence type="ECO:0000256" key="5">
    <source>
        <dbReference type="ARBA" id="ARBA00023136"/>
    </source>
</evidence>
<evidence type="ECO:0000256" key="3">
    <source>
        <dbReference type="ARBA" id="ARBA00022692"/>
    </source>
</evidence>
<feature type="transmembrane region" description="Helical" evidence="6">
    <location>
        <begin position="180"/>
        <end position="203"/>
    </location>
</feature>
<gene>
    <name evidence="7" type="ORF">SAMN05216565_106173</name>
</gene>
<comment type="subcellular location">
    <subcellularLocation>
        <location evidence="1">Membrane</location>
        <topology evidence="1">Multi-pass membrane protein</topology>
    </subcellularLocation>
</comment>